<sequence>MAHRLFAKRGFAAVTTRDVARAADIATGTLFNYFRTKEAVAVALAAVSLADARAAWDARAARTATLDEQLFTLIVDELRALEPHRDYFIPVLEAVLKPPSGAADDPETAAVRAGHLDRVRGLLATHRPAVPTGPVTEHLYWSLYAGVLTFWAAAPPPDRDETLAVLDHSVRAFVGWLDAAGPTAAGATRPRK</sequence>
<evidence type="ECO:0000259" key="5">
    <source>
        <dbReference type="PROSITE" id="PS50977"/>
    </source>
</evidence>
<dbReference type="EMBL" id="NIDE01000017">
    <property type="protein sequence ID" value="OWK36743.1"/>
    <property type="molecule type" value="Genomic_DNA"/>
</dbReference>
<organism evidence="6 7">
    <name type="scientific">Fimbriiglobus ruber</name>
    <dbReference type="NCBI Taxonomy" id="1908690"/>
    <lineage>
        <taxon>Bacteria</taxon>
        <taxon>Pseudomonadati</taxon>
        <taxon>Planctomycetota</taxon>
        <taxon>Planctomycetia</taxon>
        <taxon>Gemmatales</taxon>
        <taxon>Gemmataceae</taxon>
        <taxon>Fimbriiglobus</taxon>
    </lineage>
</organism>
<feature type="domain" description="HTH tetR-type" evidence="5">
    <location>
        <begin position="1"/>
        <end position="52"/>
    </location>
</feature>
<dbReference type="InterPro" id="IPR050109">
    <property type="entry name" value="HTH-type_TetR-like_transc_reg"/>
</dbReference>
<dbReference type="GO" id="GO:0000976">
    <property type="term" value="F:transcription cis-regulatory region binding"/>
    <property type="evidence" value="ECO:0007669"/>
    <property type="project" value="TreeGrafter"/>
</dbReference>
<dbReference type="InterPro" id="IPR023772">
    <property type="entry name" value="DNA-bd_HTH_TetR-type_CS"/>
</dbReference>
<dbReference type="PROSITE" id="PS01081">
    <property type="entry name" value="HTH_TETR_1"/>
    <property type="match status" value="1"/>
</dbReference>
<accession>A0A225D6Z6</accession>
<name>A0A225D6Z6_9BACT</name>
<dbReference type="PANTHER" id="PTHR30055">
    <property type="entry name" value="HTH-TYPE TRANSCRIPTIONAL REGULATOR RUTR"/>
    <property type="match status" value="1"/>
</dbReference>
<evidence type="ECO:0000256" key="4">
    <source>
        <dbReference type="PROSITE-ProRule" id="PRU00335"/>
    </source>
</evidence>
<dbReference type="InterPro" id="IPR009057">
    <property type="entry name" value="Homeodomain-like_sf"/>
</dbReference>
<dbReference type="Pfam" id="PF00440">
    <property type="entry name" value="TetR_N"/>
    <property type="match status" value="1"/>
</dbReference>
<evidence type="ECO:0000256" key="3">
    <source>
        <dbReference type="ARBA" id="ARBA00023163"/>
    </source>
</evidence>
<evidence type="ECO:0000313" key="6">
    <source>
        <dbReference type="EMBL" id="OWK36743.1"/>
    </source>
</evidence>
<protein>
    <submittedName>
        <fullName evidence="6">Transcriptional regulator, TetR family</fullName>
    </submittedName>
</protein>
<evidence type="ECO:0000256" key="1">
    <source>
        <dbReference type="ARBA" id="ARBA00023015"/>
    </source>
</evidence>
<keyword evidence="7" id="KW-1185">Reference proteome</keyword>
<proteinExistence type="predicted"/>
<dbReference type="GO" id="GO:0003700">
    <property type="term" value="F:DNA-binding transcription factor activity"/>
    <property type="evidence" value="ECO:0007669"/>
    <property type="project" value="TreeGrafter"/>
</dbReference>
<keyword evidence="1" id="KW-0805">Transcription regulation</keyword>
<dbReference type="SUPFAM" id="SSF46689">
    <property type="entry name" value="Homeodomain-like"/>
    <property type="match status" value="1"/>
</dbReference>
<keyword evidence="3" id="KW-0804">Transcription</keyword>
<evidence type="ECO:0000256" key="2">
    <source>
        <dbReference type="ARBA" id="ARBA00023125"/>
    </source>
</evidence>
<feature type="DNA-binding region" description="H-T-H motif" evidence="4">
    <location>
        <begin position="15"/>
        <end position="34"/>
    </location>
</feature>
<gene>
    <name evidence="6" type="ORF">FRUB_09306</name>
</gene>
<dbReference type="AlphaFoldDB" id="A0A225D6Z6"/>
<dbReference type="InterPro" id="IPR036271">
    <property type="entry name" value="Tet_transcr_reg_TetR-rel_C_sf"/>
</dbReference>
<dbReference type="Proteomes" id="UP000214646">
    <property type="component" value="Unassembled WGS sequence"/>
</dbReference>
<dbReference type="InterPro" id="IPR001647">
    <property type="entry name" value="HTH_TetR"/>
</dbReference>
<reference evidence="7" key="1">
    <citation type="submission" date="2017-06" db="EMBL/GenBank/DDBJ databases">
        <title>Genome analysis of Fimbriiglobus ruber SP5, the first member of the order Planctomycetales with confirmed chitinolytic capability.</title>
        <authorList>
            <person name="Ravin N.V."/>
            <person name="Rakitin A.L."/>
            <person name="Ivanova A.A."/>
            <person name="Beletsky A.V."/>
            <person name="Kulichevskaya I.S."/>
            <person name="Mardanov A.V."/>
            <person name="Dedysh S.N."/>
        </authorList>
    </citation>
    <scope>NUCLEOTIDE SEQUENCE [LARGE SCALE GENOMIC DNA]</scope>
    <source>
        <strain evidence="7">SP5</strain>
    </source>
</reference>
<dbReference type="SUPFAM" id="SSF48498">
    <property type="entry name" value="Tetracyclin repressor-like, C-terminal domain"/>
    <property type="match status" value="1"/>
</dbReference>
<keyword evidence="2 4" id="KW-0238">DNA-binding</keyword>
<dbReference type="Gene3D" id="1.10.357.10">
    <property type="entry name" value="Tetracycline Repressor, domain 2"/>
    <property type="match status" value="1"/>
</dbReference>
<dbReference type="PANTHER" id="PTHR30055:SF234">
    <property type="entry name" value="HTH-TYPE TRANSCRIPTIONAL REGULATOR BETI"/>
    <property type="match status" value="1"/>
</dbReference>
<comment type="caution">
    <text evidence="6">The sequence shown here is derived from an EMBL/GenBank/DDBJ whole genome shotgun (WGS) entry which is preliminary data.</text>
</comment>
<dbReference type="PROSITE" id="PS50977">
    <property type="entry name" value="HTH_TETR_2"/>
    <property type="match status" value="1"/>
</dbReference>
<evidence type="ECO:0000313" key="7">
    <source>
        <dbReference type="Proteomes" id="UP000214646"/>
    </source>
</evidence>